<accession>A0A397J031</accession>
<keyword evidence="2" id="KW-1185">Reference proteome</keyword>
<organism evidence="1 2">
    <name type="scientific">Diversispora epigaea</name>
    <dbReference type="NCBI Taxonomy" id="1348612"/>
    <lineage>
        <taxon>Eukaryota</taxon>
        <taxon>Fungi</taxon>
        <taxon>Fungi incertae sedis</taxon>
        <taxon>Mucoromycota</taxon>
        <taxon>Glomeromycotina</taxon>
        <taxon>Glomeromycetes</taxon>
        <taxon>Diversisporales</taxon>
        <taxon>Diversisporaceae</taxon>
        <taxon>Diversispora</taxon>
    </lineage>
</organism>
<sequence>MNIGSHIKLHIVIQQKKVVTSGKKKPRNDNVNVKIKISNKIKRVIVTLLKISVAYKNKGGKIIKSAKKVIVAISFLDSSLKISCAITIDPIIEPLRAIETSVNLVKPLEVLAQTQLKEWQRQLYREYISLFQN</sequence>
<dbReference type="Proteomes" id="UP000266861">
    <property type="component" value="Unassembled WGS sequence"/>
</dbReference>
<dbReference type="AlphaFoldDB" id="A0A397J031"/>
<evidence type="ECO:0000313" key="2">
    <source>
        <dbReference type="Proteomes" id="UP000266861"/>
    </source>
</evidence>
<protein>
    <submittedName>
        <fullName evidence="1">Uncharacterized protein</fullName>
    </submittedName>
</protein>
<evidence type="ECO:0000313" key="1">
    <source>
        <dbReference type="EMBL" id="RHZ78473.1"/>
    </source>
</evidence>
<gene>
    <name evidence="1" type="ORF">Glove_164g7</name>
</gene>
<dbReference type="EMBL" id="PQFF01000154">
    <property type="protein sequence ID" value="RHZ78473.1"/>
    <property type="molecule type" value="Genomic_DNA"/>
</dbReference>
<name>A0A397J031_9GLOM</name>
<proteinExistence type="predicted"/>
<comment type="caution">
    <text evidence="1">The sequence shown here is derived from an EMBL/GenBank/DDBJ whole genome shotgun (WGS) entry which is preliminary data.</text>
</comment>
<reference evidence="1 2" key="1">
    <citation type="submission" date="2018-08" db="EMBL/GenBank/DDBJ databases">
        <title>Genome and evolution of the arbuscular mycorrhizal fungus Diversispora epigaea (formerly Glomus versiforme) and its bacterial endosymbionts.</title>
        <authorList>
            <person name="Sun X."/>
            <person name="Fei Z."/>
            <person name="Harrison M."/>
        </authorList>
    </citation>
    <scope>NUCLEOTIDE SEQUENCE [LARGE SCALE GENOMIC DNA]</scope>
    <source>
        <strain evidence="1 2">IT104</strain>
    </source>
</reference>